<evidence type="ECO:0000256" key="3">
    <source>
        <dbReference type="ARBA" id="ARBA00023004"/>
    </source>
</evidence>
<dbReference type="GO" id="GO:0020037">
    <property type="term" value="F:heme binding"/>
    <property type="evidence" value="ECO:0007669"/>
    <property type="project" value="InterPro"/>
</dbReference>
<evidence type="ECO:0000256" key="2">
    <source>
        <dbReference type="ARBA" id="ARBA00022723"/>
    </source>
</evidence>
<dbReference type="Proteomes" id="UP000500767">
    <property type="component" value="Chromosome"/>
</dbReference>
<accession>A0A6M8HW02</accession>
<evidence type="ECO:0000313" key="8">
    <source>
        <dbReference type="Proteomes" id="UP000500767"/>
    </source>
</evidence>
<dbReference type="AlphaFoldDB" id="A0A6M8HW02"/>
<sequence>MRPAFSSTTFSTIAATLAIAALFSLPSSQALADAASNVAGKSTTSTDGAVIFQQVCQGCHMANAKGAVGAGYIPALAGNPKLKSAGYPIYVVLNGYGGMPWLGTMLNDAQVASVVNYVRSNFGNNYTDKSKPEDVAAVRGAAPTMEK</sequence>
<dbReference type="GO" id="GO:0046872">
    <property type="term" value="F:metal ion binding"/>
    <property type="evidence" value="ECO:0007669"/>
    <property type="project" value="UniProtKB-KW"/>
</dbReference>
<dbReference type="SUPFAM" id="SSF46626">
    <property type="entry name" value="Cytochrome c"/>
    <property type="match status" value="1"/>
</dbReference>
<dbReference type="InterPro" id="IPR009056">
    <property type="entry name" value="Cyt_c-like_dom"/>
</dbReference>
<reference evidence="7 8" key="1">
    <citation type="journal article" date="2014" name="World J. Microbiol. Biotechnol.">
        <title>Biodiversity and physiological characteristics of Antarctic and Arctic lichens-associated bacteria.</title>
        <authorList>
            <person name="Lee Y.M."/>
            <person name="Kim E.H."/>
            <person name="Lee H.K."/>
            <person name="Hong S.G."/>
        </authorList>
    </citation>
    <scope>NUCLEOTIDE SEQUENCE [LARGE SCALE GENOMIC DNA]</scope>
    <source>
        <strain evidence="7 8">PAMC 26569</strain>
    </source>
</reference>
<dbReference type="InterPro" id="IPR051459">
    <property type="entry name" value="Cytochrome_c-type_DH"/>
</dbReference>
<dbReference type="Pfam" id="PF13442">
    <property type="entry name" value="Cytochrome_CBB3"/>
    <property type="match status" value="1"/>
</dbReference>
<dbReference type="KEGG" id="lck:HN018_08900"/>
<keyword evidence="3 4" id="KW-0408">Iron</keyword>
<dbReference type="PANTHER" id="PTHR35008:SF9">
    <property type="entry name" value="CYTOCHROME C DOMAIN-CONTAINING PROTEIN"/>
    <property type="match status" value="1"/>
</dbReference>
<name>A0A6M8HW02_9PROT</name>
<dbReference type="EMBL" id="CP053708">
    <property type="protein sequence ID" value="QKE92538.1"/>
    <property type="molecule type" value="Genomic_DNA"/>
</dbReference>
<dbReference type="Gene3D" id="1.10.760.10">
    <property type="entry name" value="Cytochrome c-like domain"/>
    <property type="match status" value="1"/>
</dbReference>
<keyword evidence="5" id="KW-0732">Signal</keyword>
<feature type="signal peptide" evidence="5">
    <location>
        <begin position="1"/>
        <end position="32"/>
    </location>
</feature>
<evidence type="ECO:0000259" key="6">
    <source>
        <dbReference type="PROSITE" id="PS51007"/>
    </source>
</evidence>
<organism evidence="7 8">
    <name type="scientific">Lichenicola cladoniae</name>
    <dbReference type="NCBI Taxonomy" id="1484109"/>
    <lineage>
        <taxon>Bacteria</taxon>
        <taxon>Pseudomonadati</taxon>
        <taxon>Pseudomonadota</taxon>
        <taxon>Alphaproteobacteria</taxon>
        <taxon>Acetobacterales</taxon>
        <taxon>Acetobacteraceae</taxon>
        <taxon>Lichenicola</taxon>
    </lineage>
</organism>
<dbReference type="InterPro" id="IPR036909">
    <property type="entry name" value="Cyt_c-like_dom_sf"/>
</dbReference>
<dbReference type="PANTHER" id="PTHR35008">
    <property type="entry name" value="BLL4482 PROTEIN-RELATED"/>
    <property type="match status" value="1"/>
</dbReference>
<keyword evidence="8" id="KW-1185">Reference proteome</keyword>
<proteinExistence type="predicted"/>
<evidence type="ECO:0000313" key="7">
    <source>
        <dbReference type="EMBL" id="QKE92538.1"/>
    </source>
</evidence>
<feature type="domain" description="Cytochrome c" evidence="6">
    <location>
        <begin position="43"/>
        <end position="122"/>
    </location>
</feature>
<evidence type="ECO:0000256" key="1">
    <source>
        <dbReference type="ARBA" id="ARBA00022617"/>
    </source>
</evidence>
<dbReference type="GO" id="GO:0009055">
    <property type="term" value="F:electron transfer activity"/>
    <property type="evidence" value="ECO:0007669"/>
    <property type="project" value="InterPro"/>
</dbReference>
<keyword evidence="2 4" id="KW-0479">Metal-binding</keyword>
<evidence type="ECO:0000256" key="5">
    <source>
        <dbReference type="SAM" id="SignalP"/>
    </source>
</evidence>
<keyword evidence="1 4" id="KW-0349">Heme</keyword>
<evidence type="ECO:0000256" key="4">
    <source>
        <dbReference type="PROSITE-ProRule" id="PRU00433"/>
    </source>
</evidence>
<feature type="chain" id="PRO_5026713287" evidence="5">
    <location>
        <begin position="33"/>
        <end position="147"/>
    </location>
</feature>
<gene>
    <name evidence="7" type="ORF">HN018_08900</name>
</gene>
<protein>
    <submittedName>
        <fullName evidence="7">Cytochrome c</fullName>
    </submittedName>
</protein>
<dbReference type="PROSITE" id="PS51007">
    <property type="entry name" value="CYTC"/>
    <property type="match status" value="1"/>
</dbReference>